<protein>
    <submittedName>
        <fullName evidence="2">Haloacid dehalogenase-like hydrolase family protein</fullName>
    </submittedName>
</protein>
<dbReference type="SUPFAM" id="SSF56784">
    <property type="entry name" value="HAD-like"/>
    <property type="match status" value="1"/>
</dbReference>
<proteinExistence type="predicted"/>
<keyword evidence="3" id="KW-1185">Reference proteome</keyword>
<dbReference type="PANTHER" id="PTHR43316">
    <property type="entry name" value="HYDROLASE, HALOACID DELAHOGENASE-RELATED"/>
    <property type="match status" value="1"/>
</dbReference>
<name>A0A3D8SHK6_9HELO</name>
<sequence>MAAFDAAGKRLKDFRALTFDVYSTLVDEKGTVMTLLTDTMYMAFMLLHLSTQAKAVSGGMFTGLQPLLCQLQTPNPYINDRVYTLAAFQKYESYYETTQPNLLYRKILPLAYAAFAESLALSTPSVEEAEAFGSSVGDWPAFPDTVAALQALKKHYRLVILSNIDNDTIKRTLMGPLKGVKFDAVYTAENIGSYKPDLKNFHYLLEHMQNELGIPKAQILHTAQSLTADHVPAKQMGIVSAWIDRDNEREKFEEWKSEVNPAWRFETMQEMAQAVEKESSAS</sequence>
<organism evidence="2 3">
    <name type="scientific">Coleophoma crateriformis</name>
    <dbReference type="NCBI Taxonomy" id="565419"/>
    <lineage>
        <taxon>Eukaryota</taxon>
        <taxon>Fungi</taxon>
        <taxon>Dikarya</taxon>
        <taxon>Ascomycota</taxon>
        <taxon>Pezizomycotina</taxon>
        <taxon>Leotiomycetes</taxon>
        <taxon>Helotiales</taxon>
        <taxon>Dermateaceae</taxon>
        <taxon>Coleophoma</taxon>
    </lineage>
</organism>
<dbReference type="InterPro" id="IPR051540">
    <property type="entry name" value="S-2-haloacid_dehalogenase"/>
</dbReference>
<gene>
    <name evidence="2" type="ORF">BP5796_04125</name>
</gene>
<evidence type="ECO:0000256" key="1">
    <source>
        <dbReference type="ARBA" id="ARBA00022801"/>
    </source>
</evidence>
<evidence type="ECO:0000313" key="3">
    <source>
        <dbReference type="Proteomes" id="UP000256328"/>
    </source>
</evidence>
<dbReference type="EMBL" id="PDLN01000005">
    <property type="protein sequence ID" value="RDW85800.1"/>
    <property type="molecule type" value="Genomic_DNA"/>
</dbReference>
<reference evidence="2 3" key="1">
    <citation type="journal article" date="2018" name="IMA Fungus">
        <title>IMA Genome-F 9: Draft genome sequence of Annulohypoxylon stygium, Aspergillus mulundensis, Berkeleyomyces basicola (syn. Thielaviopsis basicola), Ceratocystis smalleyi, two Cercospora beticola strains, Coleophoma cylindrospora, Fusarium fracticaudum, Phialophora cf. hyalina, and Morchella septimelata.</title>
        <authorList>
            <person name="Wingfield B.D."/>
            <person name="Bills G.F."/>
            <person name="Dong Y."/>
            <person name="Huang W."/>
            <person name="Nel W.J."/>
            <person name="Swalarsk-Parry B.S."/>
            <person name="Vaghefi N."/>
            <person name="Wilken P.M."/>
            <person name="An Z."/>
            <person name="de Beer Z.W."/>
            <person name="De Vos L."/>
            <person name="Chen L."/>
            <person name="Duong T.A."/>
            <person name="Gao Y."/>
            <person name="Hammerbacher A."/>
            <person name="Kikkert J.R."/>
            <person name="Li Y."/>
            <person name="Li H."/>
            <person name="Li K."/>
            <person name="Li Q."/>
            <person name="Liu X."/>
            <person name="Ma X."/>
            <person name="Naidoo K."/>
            <person name="Pethybridge S.J."/>
            <person name="Sun J."/>
            <person name="Steenkamp E.T."/>
            <person name="van der Nest M.A."/>
            <person name="van Wyk S."/>
            <person name="Wingfield M.J."/>
            <person name="Xiong C."/>
            <person name="Yue Q."/>
            <person name="Zhang X."/>
        </authorList>
    </citation>
    <scope>NUCLEOTIDE SEQUENCE [LARGE SCALE GENOMIC DNA]</scope>
    <source>
        <strain evidence="2 3">BP5796</strain>
    </source>
</reference>
<accession>A0A3D8SHK6</accession>
<dbReference type="Gene3D" id="1.10.150.750">
    <property type="match status" value="1"/>
</dbReference>
<dbReference type="OrthoDB" id="444127at2759"/>
<dbReference type="PANTHER" id="PTHR43316:SF9">
    <property type="entry name" value="ACID DEHALOGENASE, PUTATIVE (AFU_ORTHOLOGUE AFUA_6G14460)-RELATED"/>
    <property type="match status" value="1"/>
</dbReference>
<dbReference type="Gene3D" id="3.40.50.1000">
    <property type="entry name" value="HAD superfamily/HAD-like"/>
    <property type="match status" value="1"/>
</dbReference>
<keyword evidence="1 2" id="KW-0378">Hydrolase</keyword>
<dbReference type="GO" id="GO:0016787">
    <property type="term" value="F:hydrolase activity"/>
    <property type="evidence" value="ECO:0007669"/>
    <property type="project" value="UniProtKB-KW"/>
</dbReference>
<dbReference type="InterPro" id="IPR023214">
    <property type="entry name" value="HAD_sf"/>
</dbReference>
<evidence type="ECO:0000313" key="2">
    <source>
        <dbReference type="EMBL" id="RDW85800.1"/>
    </source>
</evidence>
<dbReference type="Proteomes" id="UP000256328">
    <property type="component" value="Unassembled WGS sequence"/>
</dbReference>
<dbReference type="InterPro" id="IPR036412">
    <property type="entry name" value="HAD-like_sf"/>
</dbReference>
<dbReference type="AlphaFoldDB" id="A0A3D8SHK6"/>
<dbReference type="Pfam" id="PF00702">
    <property type="entry name" value="Hydrolase"/>
    <property type="match status" value="1"/>
</dbReference>
<comment type="caution">
    <text evidence="2">The sequence shown here is derived from an EMBL/GenBank/DDBJ whole genome shotgun (WGS) entry which is preliminary data.</text>
</comment>